<dbReference type="PANTHER" id="PTHR42813">
    <property type="entry name" value="ZINC-TYPE ALCOHOL DEHYDROGENASE-LIKE"/>
    <property type="match status" value="1"/>
</dbReference>
<evidence type="ECO:0000259" key="4">
    <source>
        <dbReference type="Pfam" id="PF08240"/>
    </source>
</evidence>
<dbReference type="Proteomes" id="UP000310158">
    <property type="component" value="Unassembled WGS sequence"/>
</dbReference>
<comment type="caution">
    <text evidence="5">The sequence shown here is derived from an EMBL/GenBank/DDBJ whole genome shotgun (WGS) entry which is preliminary data.</text>
</comment>
<name>A0A4S4LZ21_9AGAM</name>
<organism evidence="5 6">
    <name type="scientific">Bondarzewia mesenterica</name>
    <dbReference type="NCBI Taxonomy" id="1095465"/>
    <lineage>
        <taxon>Eukaryota</taxon>
        <taxon>Fungi</taxon>
        <taxon>Dikarya</taxon>
        <taxon>Basidiomycota</taxon>
        <taxon>Agaricomycotina</taxon>
        <taxon>Agaricomycetes</taxon>
        <taxon>Russulales</taxon>
        <taxon>Bondarzewiaceae</taxon>
        <taxon>Bondarzewia</taxon>
    </lineage>
</organism>
<dbReference type="Gene3D" id="3.40.50.720">
    <property type="entry name" value="NAD(P)-binding Rossmann-like Domain"/>
    <property type="match status" value="2"/>
</dbReference>
<keyword evidence="2" id="KW-0479">Metal-binding</keyword>
<gene>
    <name evidence="5" type="ORF">EW146_g3429</name>
</gene>
<reference evidence="5 6" key="1">
    <citation type="submission" date="2019-02" db="EMBL/GenBank/DDBJ databases">
        <title>Genome sequencing of the rare red list fungi Bondarzewia mesenterica.</title>
        <authorList>
            <person name="Buettner E."/>
            <person name="Kellner H."/>
        </authorList>
    </citation>
    <scope>NUCLEOTIDE SEQUENCE [LARGE SCALE GENOMIC DNA]</scope>
    <source>
        <strain evidence="5 6">DSM 108281</strain>
    </source>
</reference>
<keyword evidence="3" id="KW-0862">Zinc</keyword>
<dbReference type="InterPro" id="IPR013154">
    <property type="entry name" value="ADH-like_N"/>
</dbReference>
<dbReference type="Pfam" id="PF08240">
    <property type="entry name" value="ADH_N"/>
    <property type="match status" value="1"/>
</dbReference>
<evidence type="ECO:0000313" key="5">
    <source>
        <dbReference type="EMBL" id="THH17377.1"/>
    </source>
</evidence>
<dbReference type="PANTHER" id="PTHR42813:SF2">
    <property type="entry name" value="DEHYDROGENASE, ZINC-CONTAINING, PUTATIVE (AFU_ORTHOLOGUE AFUA_2G02810)-RELATED"/>
    <property type="match status" value="1"/>
</dbReference>
<keyword evidence="6" id="KW-1185">Reference proteome</keyword>
<comment type="cofactor">
    <cofactor evidence="1">
        <name>Zn(2+)</name>
        <dbReference type="ChEBI" id="CHEBI:29105"/>
    </cofactor>
</comment>
<sequence length="442" mass="46558">MPDTQLALPLTNSAHPFRIEHPDDAIVKISLAGLCGSDLHTYRGLEGVQQDHICGHEFIGNVIALGSSFNPSSPLTRPALYGTLKLGDKVVSPFSVSCGECSTCRHGFTARCTTSLLFGSPLLPGAQAQYIRVPKAGGTLFVLPSSTPSPSVLPELQLLTALPDATLLLLSDILPTGLFVTLQALTHPNVSPVLTGIAWPGTANGLLSPTAQTNILPATDEDQILTVAIIGLGPVGLCATLALLDLLENRTPPTRFRILAIDPNEARRIKMQDIYDALPSSCKGAQGSTFTVCSNIDIPTWANHGCHAVLEVISSRIRLSSPISISPSSIPQIVGVPSALSFSLSLLTSSGVISSCGVHQAPPVPFTGRELYGLNATLAFGRCSVRAVFGAAAGLLARRRDVLGVIGTHGVVERVCPLSDAVRAYNLFEKGEWGKVVFDPWA</sequence>
<evidence type="ECO:0000256" key="2">
    <source>
        <dbReference type="ARBA" id="ARBA00022723"/>
    </source>
</evidence>
<accession>A0A4S4LZ21</accession>
<protein>
    <recommendedName>
        <fullName evidence="4">Alcohol dehydrogenase-like N-terminal domain-containing protein</fullName>
    </recommendedName>
</protein>
<dbReference type="EMBL" id="SGPL01000114">
    <property type="protein sequence ID" value="THH17377.1"/>
    <property type="molecule type" value="Genomic_DNA"/>
</dbReference>
<proteinExistence type="predicted"/>
<evidence type="ECO:0000256" key="1">
    <source>
        <dbReference type="ARBA" id="ARBA00001947"/>
    </source>
</evidence>
<dbReference type="Gene3D" id="3.90.180.10">
    <property type="entry name" value="Medium-chain alcohol dehydrogenases, catalytic domain"/>
    <property type="match status" value="1"/>
</dbReference>
<dbReference type="GO" id="GO:0046872">
    <property type="term" value="F:metal ion binding"/>
    <property type="evidence" value="ECO:0007669"/>
    <property type="project" value="UniProtKB-KW"/>
</dbReference>
<dbReference type="OrthoDB" id="3941538at2759"/>
<dbReference type="InterPro" id="IPR011032">
    <property type="entry name" value="GroES-like_sf"/>
</dbReference>
<dbReference type="SUPFAM" id="SSF50129">
    <property type="entry name" value="GroES-like"/>
    <property type="match status" value="1"/>
</dbReference>
<evidence type="ECO:0000313" key="6">
    <source>
        <dbReference type="Proteomes" id="UP000310158"/>
    </source>
</evidence>
<dbReference type="AlphaFoldDB" id="A0A4S4LZ21"/>
<feature type="domain" description="Alcohol dehydrogenase-like N-terminal" evidence="4">
    <location>
        <begin position="22"/>
        <end position="136"/>
    </location>
</feature>
<evidence type="ECO:0000256" key="3">
    <source>
        <dbReference type="ARBA" id="ARBA00022833"/>
    </source>
</evidence>